<dbReference type="Gene3D" id="3.40.50.300">
    <property type="entry name" value="P-loop containing nucleotide triphosphate hydrolases"/>
    <property type="match status" value="2"/>
</dbReference>
<feature type="coiled-coil region" evidence="6">
    <location>
        <begin position="577"/>
        <end position="638"/>
    </location>
</feature>
<keyword evidence="5" id="KW-0067">ATP-binding</keyword>
<organism evidence="10 11">
    <name type="scientific">Erwinia papayae</name>
    <dbReference type="NCBI Taxonomy" id="206499"/>
    <lineage>
        <taxon>Bacteria</taxon>
        <taxon>Pseudomonadati</taxon>
        <taxon>Pseudomonadota</taxon>
        <taxon>Gammaproteobacteria</taxon>
        <taxon>Enterobacterales</taxon>
        <taxon>Erwiniaceae</taxon>
        <taxon>Erwinia</taxon>
    </lineage>
</organism>
<dbReference type="InterPro" id="IPR047187">
    <property type="entry name" value="SF1_C_Upf1"/>
</dbReference>
<sequence>MATVPLPQEILKAWQRIEFFHPYNIEIKGKSLLILIDKLIRDGDSTLPWHSAELRQELEIPQKVSYTLHIGLFAKSVASELSMEVLGADESGNPEDYEQRFEEGTTCFAKVQLNSLGTPQTDKLSVSSLPWALGHLEKRRFSQLDSTIFSYDCKQLADTLALFHATLKPVPHFDACSLRATDILTLLNTHLVAWADYTPQWQYAVQIDWFASHKESQDAVEEENEPQEEEELGEDEKARALPILNSFFFEDIEDAINSLKHHPCPTLTSWLSPSTRRNPDLYTQKGLASIIDKLHPMKMPLGRWPSAPEHPMSLMQQFAINTAVEELAEGGVLSVNGPPGTGKTTLLRDLIAHNIVERAEILATFSHVEETLDSSGFIVPQLTGFEMIIASSNNAAVENISHELPQKHSLAKEFCSVDYLSPVANQMAAELLPEKQNKKDKDGNGKERSYHFFRPLKEKQQCWGLISAALGKKTNRSKFSQHLFIYEHFLRLTDAEKSRPYAENFLSLWRWKNTYCGLSFSDAKKNFLQCLHDVKIQQKQLAELADLCGQKSDDLLEKCTSALAENKSTFVKQINVLQQAKMERDIIGQEINEIRKQQDVIEGNAPGLLTQLFNRGKVRAYRQELRSAQQSLVNLTTSHEKKAQCVTGLQKQLDETRTENHVIRQKITLIESEKNIQVKRLAELKKQFSGVSFPDVRKSVDDADLQRIALWQNEQINRRRSLLFIAAMDLHQAWLSEAMKLEHFRKKLRELKTFLESPHHSSEPLRYWQTLSLFVPVLSTTFASVGRMLRGIKSGELGWLMIDEAGQAAPPQAVGAIWRAKRVLVVGDPLQVEPVFTTSPVLVKHLCRDVLKEHAEEWNPATFSVQQISDRINRWGCELDFMGCNIWIGIPLWVHRRCIEPMFSIANKLAYNNRMIHGLTPDKIVSQPLNDKLDNHWLISRGGEGEKQYRDSHGKSLLILLDRILSDKTDLNSIYVITPFKAVKHALTELIEKRDIQCWKKHSPALTSKDILQWKKNCIGTVHTFQGKENDIVIFVLGCDEKSNGGAVWASSKPNLLNVAVTRAKKNIFVIGDPLVWQNLKGFDDLSRSLSSEQERNLIKETSNAIITR</sequence>
<dbReference type="InterPro" id="IPR041679">
    <property type="entry name" value="DNA2/NAM7-like_C"/>
</dbReference>
<evidence type="ECO:0000256" key="3">
    <source>
        <dbReference type="ARBA" id="ARBA00022801"/>
    </source>
</evidence>
<dbReference type="PANTHER" id="PTHR43788:SF8">
    <property type="entry name" value="DNA-BINDING PROTEIN SMUBP-2"/>
    <property type="match status" value="1"/>
</dbReference>
<dbReference type="EMBL" id="JBFKZN010000003">
    <property type="protein sequence ID" value="MEW5288785.1"/>
    <property type="molecule type" value="Genomic_DNA"/>
</dbReference>
<dbReference type="Pfam" id="PF13086">
    <property type="entry name" value="AAA_11"/>
    <property type="match status" value="1"/>
</dbReference>
<evidence type="ECO:0000259" key="9">
    <source>
        <dbReference type="Pfam" id="PF13087"/>
    </source>
</evidence>
<dbReference type="CDD" id="cd18808">
    <property type="entry name" value="SF1_C_Upf1"/>
    <property type="match status" value="1"/>
</dbReference>
<feature type="region of interest" description="Disordered" evidence="7">
    <location>
        <begin position="216"/>
        <end position="236"/>
    </location>
</feature>
<gene>
    <name evidence="10" type="ORF">ABW286_06280</name>
</gene>
<evidence type="ECO:0000313" key="10">
    <source>
        <dbReference type="EMBL" id="MEW5288785.1"/>
    </source>
</evidence>
<keyword evidence="6" id="KW-0175">Coiled coil</keyword>
<comment type="caution">
    <text evidence="10">The sequence shown here is derived from an EMBL/GenBank/DDBJ whole genome shotgun (WGS) entry which is preliminary data.</text>
</comment>
<dbReference type="RefSeq" id="WP_367166980.1">
    <property type="nucleotide sequence ID" value="NZ_JBFKZN010000003.1"/>
</dbReference>
<feature type="domain" description="DNA2/NAM7 helicase-like C-terminal" evidence="9">
    <location>
        <begin position="955"/>
        <end position="1073"/>
    </location>
</feature>
<evidence type="ECO:0000256" key="2">
    <source>
        <dbReference type="ARBA" id="ARBA00022741"/>
    </source>
</evidence>
<dbReference type="PANTHER" id="PTHR43788">
    <property type="entry name" value="DNA2/NAM7 HELICASE FAMILY MEMBER"/>
    <property type="match status" value="1"/>
</dbReference>
<dbReference type="Proteomes" id="UP001554567">
    <property type="component" value="Unassembled WGS sequence"/>
</dbReference>
<keyword evidence="11" id="KW-1185">Reference proteome</keyword>
<evidence type="ECO:0000256" key="6">
    <source>
        <dbReference type="SAM" id="Coils"/>
    </source>
</evidence>
<evidence type="ECO:0000256" key="5">
    <source>
        <dbReference type="ARBA" id="ARBA00022840"/>
    </source>
</evidence>
<accession>A0ABV3MYZ4</accession>
<keyword evidence="2" id="KW-0547">Nucleotide-binding</keyword>
<dbReference type="InterPro" id="IPR050534">
    <property type="entry name" value="Coronavir_polyprotein_1ab"/>
</dbReference>
<keyword evidence="4" id="KW-0347">Helicase</keyword>
<proteinExistence type="inferred from homology"/>
<dbReference type="Pfam" id="PF13087">
    <property type="entry name" value="AAA_12"/>
    <property type="match status" value="1"/>
</dbReference>
<feature type="domain" description="DNA2/NAM7 helicase helicase" evidence="8">
    <location>
        <begin position="318"/>
        <end position="836"/>
    </location>
</feature>
<evidence type="ECO:0000256" key="1">
    <source>
        <dbReference type="ARBA" id="ARBA00007913"/>
    </source>
</evidence>
<dbReference type="SUPFAM" id="SSF52540">
    <property type="entry name" value="P-loop containing nucleoside triphosphate hydrolases"/>
    <property type="match status" value="1"/>
</dbReference>
<keyword evidence="3" id="KW-0378">Hydrolase</keyword>
<name>A0ABV3MYZ4_9GAMM</name>
<reference evidence="10 11" key="1">
    <citation type="submission" date="2024-07" db="EMBL/GenBank/DDBJ databases">
        <authorList>
            <person name="Dulla G.F.J."/>
            <person name="Delorm J.G."/>
        </authorList>
    </citation>
    <scope>NUCLEOTIDE SEQUENCE [LARGE SCALE GENOMIC DNA]</scope>
    <source>
        <strain evidence="10 11">JGD 233</strain>
    </source>
</reference>
<dbReference type="InterPro" id="IPR027417">
    <property type="entry name" value="P-loop_NTPase"/>
</dbReference>
<evidence type="ECO:0000256" key="4">
    <source>
        <dbReference type="ARBA" id="ARBA00022806"/>
    </source>
</evidence>
<dbReference type="InterPro" id="IPR041677">
    <property type="entry name" value="DNA2/NAM7_AAA_11"/>
</dbReference>
<evidence type="ECO:0000256" key="7">
    <source>
        <dbReference type="SAM" id="MobiDB-lite"/>
    </source>
</evidence>
<feature type="compositionally biased region" description="Acidic residues" evidence="7">
    <location>
        <begin position="218"/>
        <end position="234"/>
    </location>
</feature>
<protein>
    <submittedName>
        <fullName evidence="10">AAA domain-containing protein</fullName>
    </submittedName>
</protein>
<comment type="similarity">
    <text evidence="1">Belongs to the DNA2/NAM7 helicase family.</text>
</comment>
<evidence type="ECO:0000313" key="11">
    <source>
        <dbReference type="Proteomes" id="UP001554567"/>
    </source>
</evidence>
<evidence type="ECO:0000259" key="8">
    <source>
        <dbReference type="Pfam" id="PF13086"/>
    </source>
</evidence>